<feature type="domain" description="N-acetyltransferase" evidence="4">
    <location>
        <begin position="9"/>
        <end position="170"/>
    </location>
</feature>
<comment type="caution">
    <text evidence="5">The sequence shown here is derived from an EMBL/GenBank/DDBJ whole genome shotgun (WGS) entry which is preliminary data.</text>
</comment>
<dbReference type="InterPro" id="IPR051531">
    <property type="entry name" value="N-acetyltransferase"/>
</dbReference>
<dbReference type="PANTHER" id="PTHR43792:SF8">
    <property type="entry name" value="[RIBOSOMAL PROTEIN US5]-ALANINE N-ACETYLTRANSFERASE"/>
    <property type="match status" value="1"/>
</dbReference>
<accession>A0A2M8HF50</accession>
<dbReference type="PANTHER" id="PTHR43792">
    <property type="entry name" value="GNAT FAMILY, PUTATIVE (AFU_ORTHOLOGUE AFUA_3G00765)-RELATED-RELATED"/>
    <property type="match status" value="1"/>
</dbReference>
<dbReference type="InterPro" id="IPR016181">
    <property type="entry name" value="Acyl_CoA_acyltransferase"/>
</dbReference>
<dbReference type="GO" id="GO:0016747">
    <property type="term" value="F:acyltransferase activity, transferring groups other than amino-acyl groups"/>
    <property type="evidence" value="ECO:0007669"/>
    <property type="project" value="InterPro"/>
</dbReference>
<gene>
    <name evidence="5" type="ORF">CUC44_00405</name>
</gene>
<keyword evidence="1 5" id="KW-0808">Transferase</keyword>
<evidence type="ECO:0000259" key="4">
    <source>
        <dbReference type="PROSITE" id="PS51186"/>
    </source>
</evidence>
<evidence type="ECO:0000313" key="5">
    <source>
        <dbReference type="EMBL" id="PJC95185.1"/>
    </source>
</evidence>
<keyword evidence="2" id="KW-0012">Acyltransferase</keyword>
<dbReference type="EMBL" id="PGCP01000001">
    <property type="protein sequence ID" value="PJC95185.1"/>
    <property type="molecule type" value="Genomic_DNA"/>
</dbReference>
<reference evidence="5 6" key="1">
    <citation type="submission" date="2017-11" db="EMBL/GenBank/DDBJ databases">
        <title>Draft genome sequence of environmental isolate Aeromonas lusitania sp. nov. MDC 2473.</title>
        <authorList>
            <person name="Colston S.M."/>
            <person name="Navarro A."/>
            <person name="Martinez-Murcia A.J."/>
            <person name="Graf J."/>
        </authorList>
    </citation>
    <scope>NUCLEOTIDE SEQUENCE [LARGE SCALE GENOMIC DNA]</scope>
    <source>
        <strain evidence="5 6">MDC 2473</strain>
    </source>
</reference>
<dbReference type="SUPFAM" id="SSF55729">
    <property type="entry name" value="Acyl-CoA N-acyltransferases (Nat)"/>
    <property type="match status" value="1"/>
</dbReference>
<dbReference type="RefSeq" id="WP_100858032.1">
    <property type="nucleotide sequence ID" value="NZ_PGCP01000001.1"/>
</dbReference>
<organism evidence="5 6">
    <name type="scientific">Aeromonas lusitana</name>
    <dbReference type="NCBI Taxonomy" id="931529"/>
    <lineage>
        <taxon>Bacteria</taxon>
        <taxon>Pseudomonadati</taxon>
        <taxon>Pseudomonadota</taxon>
        <taxon>Gammaproteobacteria</taxon>
        <taxon>Aeromonadales</taxon>
        <taxon>Aeromonadaceae</taxon>
        <taxon>Aeromonas</taxon>
    </lineage>
</organism>
<dbReference type="Pfam" id="PF13302">
    <property type="entry name" value="Acetyltransf_3"/>
    <property type="match status" value="1"/>
</dbReference>
<dbReference type="OrthoDB" id="9801669at2"/>
<dbReference type="AlphaFoldDB" id="A0A2M8HF50"/>
<dbReference type="Gene3D" id="3.40.630.30">
    <property type="match status" value="1"/>
</dbReference>
<evidence type="ECO:0000256" key="1">
    <source>
        <dbReference type="ARBA" id="ARBA00022679"/>
    </source>
</evidence>
<proteinExistence type="inferred from homology"/>
<evidence type="ECO:0000256" key="2">
    <source>
        <dbReference type="ARBA" id="ARBA00023315"/>
    </source>
</evidence>
<comment type="similarity">
    <text evidence="3">Belongs to the acetyltransferase family. RimJ subfamily.</text>
</comment>
<evidence type="ECO:0000313" key="6">
    <source>
        <dbReference type="Proteomes" id="UP000232060"/>
    </source>
</evidence>
<keyword evidence="6" id="KW-1185">Reference proteome</keyword>
<dbReference type="PROSITE" id="PS51186">
    <property type="entry name" value="GNAT"/>
    <property type="match status" value="1"/>
</dbReference>
<dbReference type="InterPro" id="IPR000182">
    <property type="entry name" value="GNAT_dom"/>
</dbReference>
<evidence type="ECO:0000256" key="3">
    <source>
        <dbReference type="ARBA" id="ARBA00038502"/>
    </source>
</evidence>
<sequence>MSPPSAANLILSPIQANDLAHIYRGLSDPDVIAYYGVSYDSLAACEEQMDWYAEITRSGSGAWFLIRDPNTHEPMGAVGYNDADPQHKCAELGYWLYPEYWGKGIMGEILPQALALIYRTTDLHRLLAVVEEPNTRSARLLERVGFHYEGTARECEIKAGKFISLHHYAILRSDLPGNL</sequence>
<name>A0A2M8HF50_9GAMM</name>
<dbReference type="Proteomes" id="UP000232060">
    <property type="component" value="Unassembled WGS sequence"/>
</dbReference>
<protein>
    <submittedName>
        <fullName evidence="5">Alanine acetyltransferase</fullName>
    </submittedName>
</protein>